<name>A0A1J9R979_9EURO</name>
<protein>
    <submittedName>
        <fullName evidence="2">Uncharacterized protein</fullName>
    </submittedName>
</protein>
<dbReference type="STRING" id="1658174.A0A1J9R979"/>
<evidence type="ECO:0000256" key="1">
    <source>
        <dbReference type="SAM" id="MobiDB-lite"/>
    </source>
</evidence>
<dbReference type="AlphaFoldDB" id="A0A1J9R979"/>
<evidence type="ECO:0000313" key="2">
    <source>
        <dbReference type="EMBL" id="OJD24221.1"/>
    </source>
</evidence>
<dbReference type="EMBL" id="LGTZ01000610">
    <property type="protein sequence ID" value="OJD24221.1"/>
    <property type="molecule type" value="Genomic_DNA"/>
</dbReference>
<dbReference type="Proteomes" id="UP000242791">
    <property type="component" value="Unassembled WGS sequence"/>
</dbReference>
<comment type="caution">
    <text evidence="2">The sequence shown here is derived from an EMBL/GenBank/DDBJ whole genome shotgun (WGS) entry which is preliminary data.</text>
</comment>
<reference evidence="2 3" key="1">
    <citation type="submission" date="2015-08" db="EMBL/GenBank/DDBJ databases">
        <title>Emmonsia species relationships and genome sequence.</title>
        <authorList>
            <person name="Cuomo C.A."/>
            <person name="Schwartz I.S."/>
            <person name="Kenyon C."/>
            <person name="De Hoog G.S."/>
            <person name="Govender N.P."/>
            <person name="Botha A."/>
            <person name="Moreno L."/>
            <person name="De Vries M."/>
            <person name="Munoz J.F."/>
            <person name="Stielow J.B."/>
        </authorList>
    </citation>
    <scope>NUCLEOTIDE SEQUENCE [LARGE SCALE GENOMIC DNA]</scope>
    <source>
        <strain evidence="2 3">EI222</strain>
    </source>
</reference>
<feature type="region of interest" description="Disordered" evidence="1">
    <location>
        <begin position="1"/>
        <end position="126"/>
    </location>
</feature>
<dbReference type="VEuPathDB" id="FungiDB:ACJ73_04421"/>
<organism evidence="2 3">
    <name type="scientific">Blastomyces percursus</name>
    <dbReference type="NCBI Taxonomy" id="1658174"/>
    <lineage>
        <taxon>Eukaryota</taxon>
        <taxon>Fungi</taxon>
        <taxon>Dikarya</taxon>
        <taxon>Ascomycota</taxon>
        <taxon>Pezizomycotina</taxon>
        <taxon>Eurotiomycetes</taxon>
        <taxon>Eurotiomycetidae</taxon>
        <taxon>Onygenales</taxon>
        <taxon>Ajellomycetaceae</taxon>
        <taxon>Blastomyces</taxon>
    </lineage>
</organism>
<feature type="compositionally biased region" description="Polar residues" evidence="1">
    <location>
        <begin position="42"/>
        <end position="51"/>
    </location>
</feature>
<gene>
    <name evidence="2" type="ORF">ACJ73_04421</name>
</gene>
<evidence type="ECO:0000313" key="3">
    <source>
        <dbReference type="Proteomes" id="UP000242791"/>
    </source>
</evidence>
<sequence>MVRQRVRTARKGEEKAGSSVKKRPTPWRKPKHFDEPAAAGPSSVSRANVTHTPLRRSKRLEQKQESNATDNPAEDASINLPGKTRIGPTRASSSKLKKGTLFAEAQGASKEKRLSTSSNQRRKKAK</sequence>
<dbReference type="OrthoDB" id="5401786at2759"/>
<accession>A0A1J9R979</accession>
<keyword evidence="3" id="KW-1185">Reference proteome</keyword>
<feature type="compositionally biased region" description="Basic residues" evidence="1">
    <location>
        <begin position="20"/>
        <end position="31"/>
    </location>
</feature>
<proteinExistence type="predicted"/>